<evidence type="ECO:0000313" key="1">
    <source>
        <dbReference type="EMBL" id="RNA02680.1"/>
    </source>
</evidence>
<keyword evidence="2" id="KW-1185">Reference proteome</keyword>
<organism evidence="1 2">
    <name type="scientific">Brachionus plicatilis</name>
    <name type="common">Marine rotifer</name>
    <name type="synonym">Brachionus muelleri</name>
    <dbReference type="NCBI Taxonomy" id="10195"/>
    <lineage>
        <taxon>Eukaryota</taxon>
        <taxon>Metazoa</taxon>
        <taxon>Spiralia</taxon>
        <taxon>Gnathifera</taxon>
        <taxon>Rotifera</taxon>
        <taxon>Eurotatoria</taxon>
        <taxon>Monogononta</taxon>
        <taxon>Pseudotrocha</taxon>
        <taxon>Ploima</taxon>
        <taxon>Brachionidae</taxon>
        <taxon>Brachionus</taxon>
    </lineage>
</organism>
<evidence type="ECO:0000313" key="2">
    <source>
        <dbReference type="Proteomes" id="UP000276133"/>
    </source>
</evidence>
<proteinExistence type="predicted"/>
<accession>A0A3M7PUC5</accession>
<comment type="caution">
    <text evidence="1">The sequence shown here is derived from an EMBL/GenBank/DDBJ whole genome shotgun (WGS) entry which is preliminary data.</text>
</comment>
<sequence length="75" mass="8647">MIIYKPETSIYYKTTQTSYIFHRLHGHGLECNGLQLMKLELKNAFSKLLLLPECLRTPSAQTSLVLLKILGLKHF</sequence>
<dbReference type="Proteomes" id="UP000276133">
    <property type="component" value="Unassembled WGS sequence"/>
</dbReference>
<dbReference type="AlphaFoldDB" id="A0A3M7PUC5"/>
<protein>
    <submittedName>
        <fullName evidence="1">Uncharacterized protein</fullName>
    </submittedName>
</protein>
<name>A0A3M7PUC5_BRAPC</name>
<dbReference type="EMBL" id="REGN01008788">
    <property type="protein sequence ID" value="RNA02680.1"/>
    <property type="molecule type" value="Genomic_DNA"/>
</dbReference>
<reference evidence="1 2" key="1">
    <citation type="journal article" date="2018" name="Sci. Rep.">
        <title>Genomic signatures of local adaptation to the degree of environmental predictability in rotifers.</title>
        <authorList>
            <person name="Franch-Gras L."/>
            <person name="Hahn C."/>
            <person name="Garcia-Roger E.M."/>
            <person name="Carmona M.J."/>
            <person name="Serra M."/>
            <person name="Gomez A."/>
        </authorList>
    </citation>
    <scope>NUCLEOTIDE SEQUENCE [LARGE SCALE GENOMIC DNA]</scope>
    <source>
        <strain evidence="1">HYR1</strain>
    </source>
</reference>
<gene>
    <name evidence="1" type="ORF">BpHYR1_018868</name>
</gene>